<gene>
    <name evidence="1" type="ORF">METZ01_LOCUS64173</name>
</gene>
<proteinExistence type="predicted"/>
<dbReference type="Gene3D" id="2.60.120.620">
    <property type="entry name" value="q2cbj1_9rhob like domain"/>
    <property type="match status" value="1"/>
</dbReference>
<dbReference type="AlphaFoldDB" id="A0A381T6F7"/>
<dbReference type="EMBL" id="UINC01004042">
    <property type="protein sequence ID" value="SVA11319.1"/>
    <property type="molecule type" value="Genomic_DNA"/>
</dbReference>
<evidence type="ECO:0008006" key="2">
    <source>
        <dbReference type="Google" id="ProtNLM"/>
    </source>
</evidence>
<protein>
    <recommendedName>
        <fullName evidence="2">Prolyl 4-hydroxylase alpha subunit Fe(2+) 2OG dioxygenase domain-containing protein</fullName>
    </recommendedName>
</protein>
<organism evidence="1">
    <name type="scientific">marine metagenome</name>
    <dbReference type="NCBI Taxonomy" id="408172"/>
    <lineage>
        <taxon>unclassified sequences</taxon>
        <taxon>metagenomes</taxon>
        <taxon>ecological metagenomes</taxon>
    </lineage>
</organism>
<accession>A0A381T6F7</accession>
<reference evidence="1" key="1">
    <citation type="submission" date="2018-05" db="EMBL/GenBank/DDBJ databases">
        <authorList>
            <person name="Lanie J.A."/>
            <person name="Ng W.-L."/>
            <person name="Kazmierczak K.M."/>
            <person name="Andrzejewski T.M."/>
            <person name="Davidsen T.M."/>
            <person name="Wayne K.J."/>
            <person name="Tettelin H."/>
            <person name="Glass J.I."/>
            <person name="Rusch D."/>
            <person name="Podicherti R."/>
            <person name="Tsui H.-C.T."/>
            <person name="Winkler M.E."/>
        </authorList>
    </citation>
    <scope>NUCLEOTIDE SEQUENCE</scope>
</reference>
<evidence type="ECO:0000313" key="1">
    <source>
        <dbReference type="EMBL" id="SVA11319.1"/>
    </source>
</evidence>
<sequence>MIDEVITRITNTDLSNDPFEHKFIKEIFPKNFYEKLIENLPNKEDYTPINQTGTVSKNYPPERFVFNLNLENINKLENSKKEPLMELIKIFASPIFFKTVTNEFKNIIDKRIKNFTDYEINLLGKDKFKFYIQALLIKDFKKYQLGVHTDTTKKFLSFLFYLPKDENLIDLGTALYKLKKEIANIDEKGNIHLPPDSTDEYFVLVKKIPFLPNSLFVFPRTNYSFHGVEKINTDQSERNLIVLNYFFKTKE</sequence>
<name>A0A381T6F7_9ZZZZ</name>